<sequence>MKISNIIVILFLIAIITITKKSTKSKKYKSNNKHHKKGRNMANLTAKKIGEKLNLTPKEINDIFIELNFIKKCDKGYEITDLGKQNAGEQKFYMGNSFIIWDEKILNNELFLKMIKPENEIKENIEIDFRKKFQAQYRTKSGHYVRSRAEVIIADWLYSEYICFAYEKRVPILEDIYCDFYLPKEKIFIEFWGYEEDEKYIERKNKKLELYKKYNLNLIEIDNKIINNIDDILPREILKFK</sequence>
<dbReference type="EMBL" id="VWSJ01000023">
    <property type="protein sequence ID" value="MSN96663.1"/>
    <property type="molecule type" value="Genomic_DNA"/>
</dbReference>
<keyword evidence="2" id="KW-1185">Reference proteome</keyword>
<evidence type="ECO:0008006" key="3">
    <source>
        <dbReference type="Google" id="ProtNLM"/>
    </source>
</evidence>
<reference evidence="1 2" key="2">
    <citation type="submission" date="2020-03" db="EMBL/GenBank/DDBJ databases">
        <title>Campylobacter portucalensis sp. nov., a new species of Campylobacter isolated from the reproductive tract of bulls.</title>
        <authorList>
            <person name="Silva M.F."/>
            <person name="Pereira G."/>
            <person name="Carneiro C."/>
            <person name="Hemphill A."/>
            <person name="Mateus L."/>
            <person name="Lopes-Da-Costa L."/>
            <person name="Silva E."/>
        </authorList>
    </citation>
    <scope>NUCLEOTIDE SEQUENCE [LARGE SCALE GENOMIC DNA]</scope>
    <source>
        <strain evidence="1 2">FMV-PI01</strain>
    </source>
</reference>
<evidence type="ECO:0000313" key="1">
    <source>
        <dbReference type="EMBL" id="MSN96663.1"/>
    </source>
</evidence>
<gene>
    <name evidence="1" type="ORF">F1B92_05735</name>
</gene>
<protein>
    <recommendedName>
        <fullName evidence="3">Glycerol kinase</fullName>
    </recommendedName>
</protein>
<evidence type="ECO:0000313" key="2">
    <source>
        <dbReference type="Proteomes" id="UP000476338"/>
    </source>
</evidence>
<reference evidence="1 2" key="1">
    <citation type="submission" date="2019-09" db="EMBL/GenBank/DDBJ databases">
        <authorList>
            <person name="Silva M."/>
            <person name="Pereira G."/>
            <person name="Lopes-Da-Costa L."/>
            <person name="Silva E."/>
        </authorList>
    </citation>
    <scope>NUCLEOTIDE SEQUENCE [LARGE SCALE GENOMIC DNA]</scope>
    <source>
        <strain evidence="1 2">FMV-PI01</strain>
    </source>
</reference>
<proteinExistence type="predicted"/>
<dbReference type="AlphaFoldDB" id="A0A6L5WLH8"/>
<dbReference type="Proteomes" id="UP000476338">
    <property type="component" value="Unassembled WGS sequence"/>
</dbReference>
<accession>A0A6L5WLH8</accession>
<organism evidence="1 2">
    <name type="scientific">Campylobacter portucalensis</name>
    <dbReference type="NCBI Taxonomy" id="2608384"/>
    <lineage>
        <taxon>Bacteria</taxon>
        <taxon>Pseudomonadati</taxon>
        <taxon>Campylobacterota</taxon>
        <taxon>Epsilonproteobacteria</taxon>
        <taxon>Campylobacterales</taxon>
        <taxon>Campylobacteraceae</taxon>
        <taxon>Campylobacter</taxon>
    </lineage>
</organism>
<dbReference type="Gene3D" id="3.40.960.10">
    <property type="entry name" value="VSR Endonuclease"/>
    <property type="match status" value="1"/>
</dbReference>
<comment type="caution">
    <text evidence="1">The sequence shown here is derived from an EMBL/GenBank/DDBJ whole genome shotgun (WGS) entry which is preliminary data.</text>
</comment>
<name>A0A6L5WLH8_9BACT</name>